<dbReference type="Proteomes" id="UP000187429">
    <property type="component" value="Unassembled WGS sequence"/>
</dbReference>
<gene>
    <name evidence="1" type="ORF">AYI69_g10813</name>
</gene>
<protein>
    <submittedName>
        <fullName evidence="1">Uncharacterized protein</fullName>
    </submittedName>
</protein>
<evidence type="ECO:0000313" key="2">
    <source>
        <dbReference type="Proteomes" id="UP000187429"/>
    </source>
</evidence>
<reference evidence="2" key="1">
    <citation type="submission" date="2017-01" db="EMBL/GenBank/DDBJ databases">
        <authorList>
            <person name="Wang Y."/>
            <person name="White M."/>
            <person name="Kvist S."/>
            <person name="Moncalvo J.-M."/>
        </authorList>
    </citation>
    <scope>NUCLEOTIDE SEQUENCE [LARGE SCALE GENOMIC DNA]</scope>
    <source>
        <strain evidence="2">ID-206-W2</strain>
    </source>
</reference>
<accession>A0A1R1X3B2</accession>
<keyword evidence="2" id="KW-1185">Reference proteome</keyword>
<dbReference type="EMBL" id="LSSM01007166">
    <property type="protein sequence ID" value="OMJ09104.1"/>
    <property type="molecule type" value="Genomic_DNA"/>
</dbReference>
<name>A0A1R1X3B2_9FUNG</name>
<evidence type="ECO:0000313" key="1">
    <source>
        <dbReference type="EMBL" id="OMJ09104.1"/>
    </source>
</evidence>
<sequence length="111" mass="12393">MLEPIFSSLPVTSLEIIPKAEHLLLIKAVNYKDSSIDSRLAEINLIEEQSVNLNADKASIERNDDFNRIENRILLAGSGSELQIFDRFNNSNLVATFKILGDQRIHGLSLG</sequence>
<comment type="caution">
    <text evidence="1">The sequence shown here is derived from an EMBL/GenBank/DDBJ whole genome shotgun (WGS) entry which is preliminary data.</text>
</comment>
<dbReference type="AlphaFoldDB" id="A0A1R1X3B2"/>
<proteinExistence type="predicted"/>
<organism evidence="1 2">
    <name type="scientific">Smittium culicis</name>
    <dbReference type="NCBI Taxonomy" id="133412"/>
    <lineage>
        <taxon>Eukaryota</taxon>
        <taxon>Fungi</taxon>
        <taxon>Fungi incertae sedis</taxon>
        <taxon>Zoopagomycota</taxon>
        <taxon>Kickxellomycotina</taxon>
        <taxon>Harpellomycetes</taxon>
        <taxon>Harpellales</taxon>
        <taxon>Legeriomycetaceae</taxon>
        <taxon>Smittium</taxon>
    </lineage>
</organism>